<feature type="region of interest" description="Disordered" evidence="1">
    <location>
        <begin position="1"/>
        <end position="25"/>
    </location>
</feature>
<evidence type="ECO:0000259" key="2">
    <source>
        <dbReference type="Pfam" id="PF13472"/>
    </source>
</evidence>
<dbReference type="CDD" id="cd00229">
    <property type="entry name" value="SGNH_hydrolase"/>
    <property type="match status" value="1"/>
</dbReference>
<name>A0A0A0BCH8_9CELL</name>
<dbReference type="STRING" id="1408250.Q760_00355"/>
<comment type="caution">
    <text evidence="3">The sequence shown here is derived from an EMBL/GenBank/DDBJ whole genome shotgun (WGS) entry which is preliminary data.</text>
</comment>
<evidence type="ECO:0000313" key="4">
    <source>
        <dbReference type="Proteomes" id="UP000029833"/>
    </source>
</evidence>
<keyword evidence="4" id="KW-1185">Reference proteome</keyword>
<dbReference type="InterPro" id="IPR036514">
    <property type="entry name" value="SGNH_hydro_sf"/>
</dbReference>
<dbReference type="InterPro" id="IPR013830">
    <property type="entry name" value="SGNH_hydro"/>
</dbReference>
<gene>
    <name evidence="3" type="ORF">Q760_00355</name>
</gene>
<feature type="domain" description="SGNH hydrolase-type esterase" evidence="2">
    <location>
        <begin position="117"/>
        <end position="378"/>
    </location>
</feature>
<dbReference type="Proteomes" id="UP000029833">
    <property type="component" value="Unassembled WGS sequence"/>
</dbReference>
<dbReference type="SUPFAM" id="SSF52266">
    <property type="entry name" value="SGNH hydrolase"/>
    <property type="match status" value="1"/>
</dbReference>
<dbReference type="Pfam" id="PF13472">
    <property type="entry name" value="Lipase_GDSL_2"/>
    <property type="match status" value="1"/>
</dbReference>
<organism evidence="3 4">
    <name type="scientific">Cellulomonas cellasea DSM 20118</name>
    <dbReference type="NCBI Taxonomy" id="1408250"/>
    <lineage>
        <taxon>Bacteria</taxon>
        <taxon>Bacillati</taxon>
        <taxon>Actinomycetota</taxon>
        <taxon>Actinomycetes</taxon>
        <taxon>Micrococcales</taxon>
        <taxon>Cellulomonadaceae</taxon>
        <taxon>Cellulomonas</taxon>
    </lineage>
</organism>
<evidence type="ECO:0000313" key="3">
    <source>
        <dbReference type="EMBL" id="KGM03584.1"/>
    </source>
</evidence>
<accession>A0A0A0BCH8</accession>
<dbReference type="Gene3D" id="3.40.50.1110">
    <property type="entry name" value="SGNH hydrolase"/>
    <property type="match status" value="1"/>
</dbReference>
<sequence>MVDGTNGQAAAQAARRSVERVAQGSRGITVKRSWTCLTLITALLAGPGAATALAGPANAASAATAVGAAPADVAPGRAPAPGLVDVPDVTDLPDVTGEGAPDGGRHHPRPGRPLHVAIGDSVPAGQQSVPPAVDFPTTAALWKANGFVARFHAVLPRRLDCAPGRGRHGADPDHRGRGCRGIELVNLSRTGIPGVAGGVTTGTVLAPGDQLDQAVALLDARNQDRSRRNDVEVVTVSVGGNDVYGPAVAACVLVTTPACLPTLETTFAGFVTRYDEILRTLREHAGPRTLILGMTYYNPLPFCDLGAADPARVRLLGDAILEGGELGGAVLPAGFNDRIREVAARYDVTVVETFGLLGTGDFVGGTDCVHPDGEGHERLARAFAAALPR</sequence>
<dbReference type="EMBL" id="AXNT01000010">
    <property type="protein sequence ID" value="KGM03584.1"/>
    <property type="molecule type" value="Genomic_DNA"/>
</dbReference>
<reference evidence="3 4" key="1">
    <citation type="submission" date="2013-10" db="EMBL/GenBank/DDBJ databases">
        <authorList>
            <person name="Wang G."/>
            <person name="Zhuang W."/>
        </authorList>
    </citation>
    <scope>NUCLEOTIDE SEQUENCE [LARGE SCALE GENOMIC DNA]</scope>
    <source>
        <strain evidence="3 4">DSM 20118</strain>
    </source>
</reference>
<dbReference type="AlphaFoldDB" id="A0A0A0BCH8"/>
<protein>
    <recommendedName>
        <fullName evidence="2">SGNH hydrolase-type esterase domain-containing protein</fullName>
    </recommendedName>
</protein>
<proteinExistence type="predicted"/>
<evidence type="ECO:0000256" key="1">
    <source>
        <dbReference type="SAM" id="MobiDB-lite"/>
    </source>
</evidence>